<feature type="region of interest" description="Disordered" evidence="1">
    <location>
        <begin position="138"/>
        <end position="158"/>
    </location>
</feature>
<protein>
    <submittedName>
        <fullName evidence="3">Uncharacterized protein</fullName>
    </submittedName>
</protein>
<organism evidence="3 4">
    <name type="scientific">Orchesella cincta</name>
    <name type="common">Springtail</name>
    <name type="synonym">Podura cincta</name>
    <dbReference type="NCBI Taxonomy" id="48709"/>
    <lineage>
        <taxon>Eukaryota</taxon>
        <taxon>Metazoa</taxon>
        <taxon>Ecdysozoa</taxon>
        <taxon>Arthropoda</taxon>
        <taxon>Hexapoda</taxon>
        <taxon>Collembola</taxon>
        <taxon>Entomobryomorpha</taxon>
        <taxon>Entomobryoidea</taxon>
        <taxon>Orchesellidae</taxon>
        <taxon>Orchesellinae</taxon>
        <taxon>Orchesella</taxon>
    </lineage>
</organism>
<gene>
    <name evidence="3" type="ORF">Ocin01_01327</name>
</gene>
<feature type="chain" id="PRO_5008905650" evidence="2">
    <location>
        <begin position="23"/>
        <end position="158"/>
    </location>
</feature>
<evidence type="ECO:0000313" key="4">
    <source>
        <dbReference type="Proteomes" id="UP000094527"/>
    </source>
</evidence>
<evidence type="ECO:0000256" key="2">
    <source>
        <dbReference type="SAM" id="SignalP"/>
    </source>
</evidence>
<accession>A0A1D2NJD9</accession>
<evidence type="ECO:0000313" key="3">
    <source>
        <dbReference type="EMBL" id="ODN05374.1"/>
    </source>
</evidence>
<proteinExistence type="predicted"/>
<keyword evidence="2" id="KW-0732">Signal</keyword>
<feature type="compositionally biased region" description="Acidic residues" evidence="1">
    <location>
        <begin position="141"/>
        <end position="158"/>
    </location>
</feature>
<dbReference type="EMBL" id="LJIJ01000024">
    <property type="protein sequence ID" value="ODN05374.1"/>
    <property type="molecule type" value="Genomic_DNA"/>
</dbReference>
<reference evidence="3 4" key="1">
    <citation type="journal article" date="2016" name="Genome Biol. Evol.">
        <title>Gene Family Evolution Reflects Adaptation to Soil Environmental Stressors in the Genome of the Collembolan Orchesella cincta.</title>
        <authorList>
            <person name="Faddeeva-Vakhrusheva A."/>
            <person name="Derks M.F."/>
            <person name="Anvar S.Y."/>
            <person name="Agamennone V."/>
            <person name="Suring W."/>
            <person name="Smit S."/>
            <person name="van Straalen N.M."/>
            <person name="Roelofs D."/>
        </authorList>
    </citation>
    <scope>NUCLEOTIDE SEQUENCE [LARGE SCALE GENOMIC DNA]</scope>
    <source>
        <tissue evidence="3">Mixed pool</tissue>
    </source>
</reference>
<feature type="signal peptide" evidence="2">
    <location>
        <begin position="1"/>
        <end position="22"/>
    </location>
</feature>
<dbReference type="AlphaFoldDB" id="A0A1D2NJD9"/>
<comment type="caution">
    <text evidence="3">The sequence shown here is derived from an EMBL/GenBank/DDBJ whole genome shotgun (WGS) entry which is preliminary data.</text>
</comment>
<dbReference type="Proteomes" id="UP000094527">
    <property type="component" value="Unassembled WGS sequence"/>
</dbReference>
<sequence>MNVNFNIVVCVVAVFLTSNTHARQGGVACPQEGEQVCITCTCDSSNRGFNTCEPTDSCPEPLQSTSGITKKNKASSCPFGAQFTAQCALCECSGTKTGDHCAMCFALPVRRLGQPEQVNKELPQNTDNRFFNYEINGWDAPVEEEEDDEPAADEPDQE</sequence>
<keyword evidence="4" id="KW-1185">Reference proteome</keyword>
<evidence type="ECO:0000256" key="1">
    <source>
        <dbReference type="SAM" id="MobiDB-lite"/>
    </source>
</evidence>
<name>A0A1D2NJD9_ORCCI</name>